<dbReference type="EMBL" id="CACRUT010000023">
    <property type="protein sequence ID" value="VYU59866.1"/>
    <property type="molecule type" value="Genomic_DNA"/>
</dbReference>
<keyword evidence="1" id="KW-0472">Membrane</keyword>
<gene>
    <name evidence="2" type="ORF">PCLFYP37_00415</name>
</gene>
<feature type="transmembrane region" description="Helical" evidence="1">
    <location>
        <begin position="6"/>
        <end position="25"/>
    </location>
</feature>
<keyword evidence="1" id="KW-1133">Transmembrane helix</keyword>
<reference evidence="2" key="1">
    <citation type="submission" date="2019-11" db="EMBL/GenBank/DDBJ databases">
        <authorList>
            <person name="Feng L."/>
        </authorList>
    </citation>
    <scope>NUCLEOTIDE SEQUENCE</scope>
    <source>
        <strain evidence="2">PclaraLFYP37</strain>
    </source>
</reference>
<evidence type="ECO:0000256" key="1">
    <source>
        <dbReference type="SAM" id="Phobius"/>
    </source>
</evidence>
<evidence type="ECO:0000313" key="2">
    <source>
        <dbReference type="EMBL" id="VYU59866.1"/>
    </source>
</evidence>
<keyword evidence="1" id="KW-0812">Transmembrane</keyword>
<dbReference type="AlphaFoldDB" id="A0A6N3G6I8"/>
<organism evidence="2">
    <name type="scientific">Paraprevotella clara</name>
    <dbReference type="NCBI Taxonomy" id="454154"/>
    <lineage>
        <taxon>Bacteria</taxon>
        <taxon>Pseudomonadati</taxon>
        <taxon>Bacteroidota</taxon>
        <taxon>Bacteroidia</taxon>
        <taxon>Bacteroidales</taxon>
        <taxon>Prevotellaceae</taxon>
        <taxon>Paraprevotella</taxon>
    </lineage>
</organism>
<name>A0A6N3G6I8_9BACT</name>
<proteinExistence type="predicted"/>
<accession>A0A6N3G6I8</accession>
<sequence>MSLVLIIISLGWRMYVPLCWILKMTSRYGAKSYMSEMWIMMLK</sequence>
<protein>
    <submittedName>
        <fullName evidence="2">Uncharacterized protein</fullName>
    </submittedName>
</protein>